<evidence type="ECO:0000313" key="4">
    <source>
        <dbReference type="Proteomes" id="UP001230908"/>
    </source>
</evidence>
<evidence type="ECO:0000256" key="1">
    <source>
        <dbReference type="ARBA" id="ARBA00006817"/>
    </source>
</evidence>
<dbReference type="InterPro" id="IPR013538">
    <property type="entry name" value="ASHA1/2-like_C"/>
</dbReference>
<dbReference type="Pfam" id="PF08327">
    <property type="entry name" value="AHSA1"/>
    <property type="match status" value="1"/>
</dbReference>
<dbReference type="RefSeq" id="WP_308712369.1">
    <property type="nucleotide sequence ID" value="NZ_JAVHUY010000009.1"/>
</dbReference>
<accession>A0ABU0ZDH0</accession>
<dbReference type="SUPFAM" id="SSF55961">
    <property type="entry name" value="Bet v1-like"/>
    <property type="match status" value="1"/>
</dbReference>
<keyword evidence="4" id="KW-1185">Reference proteome</keyword>
<organism evidence="3 4">
    <name type="scientific">Phytohabitans maris</name>
    <dbReference type="NCBI Taxonomy" id="3071409"/>
    <lineage>
        <taxon>Bacteria</taxon>
        <taxon>Bacillati</taxon>
        <taxon>Actinomycetota</taxon>
        <taxon>Actinomycetes</taxon>
        <taxon>Micromonosporales</taxon>
        <taxon>Micromonosporaceae</taxon>
    </lineage>
</organism>
<proteinExistence type="inferred from homology"/>
<comment type="caution">
    <text evidence="3">The sequence shown here is derived from an EMBL/GenBank/DDBJ whole genome shotgun (WGS) entry which is preliminary data.</text>
</comment>
<dbReference type="EMBL" id="JAVHUY010000009">
    <property type="protein sequence ID" value="MDQ7905095.1"/>
    <property type="molecule type" value="Genomic_DNA"/>
</dbReference>
<name>A0ABU0ZDH0_9ACTN</name>
<gene>
    <name evidence="3" type="ORF">RB614_11240</name>
</gene>
<sequence>MADRIGLCGFGQLGWLRTVHRGLGAEDTGAGRSRLVLLRRSFGAPVEDVWEAVTDPVRLERWFYPVSGDLRLGGKYQLVGNAGGEIRTCDRPNLLVVTWEYDGGGSSDLEVRLTAEGDGEESTLVGLRHTAVLPFDDDFWLANLGRFAPGWDHGFCRLDAYLRGELAGDDLPDELSIEVQRLWELAGAEWVAVGAAWREG</sequence>
<dbReference type="InterPro" id="IPR023393">
    <property type="entry name" value="START-like_dom_sf"/>
</dbReference>
<dbReference type="Gene3D" id="3.30.530.20">
    <property type="match status" value="1"/>
</dbReference>
<protein>
    <submittedName>
        <fullName evidence="3">SRPBCC domain-containing protein</fullName>
    </submittedName>
</protein>
<evidence type="ECO:0000313" key="3">
    <source>
        <dbReference type="EMBL" id="MDQ7905095.1"/>
    </source>
</evidence>
<evidence type="ECO:0000259" key="2">
    <source>
        <dbReference type="Pfam" id="PF08327"/>
    </source>
</evidence>
<reference evidence="3 4" key="1">
    <citation type="submission" date="2023-08" db="EMBL/GenBank/DDBJ databases">
        <title>Phytohabitans sansha sp. nov., isolated from marine sediment.</title>
        <authorList>
            <person name="Zhao Y."/>
            <person name="Yi K."/>
        </authorList>
    </citation>
    <scope>NUCLEOTIDE SEQUENCE [LARGE SCALE GENOMIC DNA]</scope>
    <source>
        <strain evidence="3 4">ZYX-F-186</strain>
    </source>
</reference>
<dbReference type="Proteomes" id="UP001230908">
    <property type="component" value="Unassembled WGS sequence"/>
</dbReference>
<feature type="domain" description="Activator of Hsp90 ATPase homologue 1/2-like C-terminal" evidence="2">
    <location>
        <begin position="44"/>
        <end position="162"/>
    </location>
</feature>
<comment type="similarity">
    <text evidence="1">Belongs to the AHA1 family.</text>
</comment>